<keyword evidence="8" id="KW-1185">Reference proteome</keyword>
<evidence type="ECO:0000256" key="3">
    <source>
        <dbReference type="ARBA" id="ARBA00023284"/>
    </source>
</evidence>
<evidence type="ECO:0000256" key="2">
    <source>
        <dbReference type="ARBA" id="ARBA00023157"/>
    </source>
</evidence>
<keyword evidence="1" id="KW-0702">S-nitrosylation</keyword>
<reference evidence="7" key="1">
    <citation type="submission" date="2025-08" db="UniProtKB">
        <authorList>
            <consortium name="Ensembl"/>
        </authorList>
    </citation>
    <scope>IDENTIFICATION</scope>
</reference>
<dbReference type="CDD" id="cd02947">
    <property type="entry name" value="TRX_family"/>
    <property type="match status" value="1"/>
</dbReference>
<accession>A0A8C4WYA2</accession>
<comment type="similarity">
    <text evidence="4">Belongs to the thioredoxin family.</text>
</comment>
<dbReference type="PIRSF" id="PIRSF000077">
    <property type="entry name" value="Thioredoxin"/>
    <property type="match status" value="1"/>
</dbReference>
<dbReference type="SUPFAM" id="SSF52833">
    <property type="entry name" value="Thioredoxin-like"/>
    <property type="match status" value="1"/>
</dbReference>
<evidence type="ECO:0000256" key="1">
    <source>
        <dbReference type="ARBA" id="ARBA00022799"/>
    </source>
</evidence>
<keyword evidence="3 5" id="KW-0676">Redox-active center</keyword>
<evidence type="ECO:0000256" key="4">
    <source>
        <dbReference type="PIRNR" id="PIRNR000077"/>
    </source>
</evidence>
<dbReference type="GeneTree" id="ENSGT00940000163988"/>
<dbReference type="InterPro" id="IPR005746">
    <property type="entry name" value="Thioredoxin"/>
</dbReference>
<dbReference type="OMA" id="FQFFVKG"/>
<reference evidence="7" key="2">
    <citation type="submission" date="2025-09" db="UniProtKB">
        <authorList>
            <consortium name="Ensembl"/>
        </authorList>
    </citation>
    <scope>IDENTIFICATION</scope>
</reference>
<evidence type="ECO:0000313" key="7">
    <source>
        <dbReference type="Ensembl" id="ENSEBUP00000019709.1"/>
    </source>
</evidence>
<dbReference type="PANTHER" id="PTHR46115">
    <property type="entry name" value="THIOREDOXIN-LIKE PROTEIN 1"/>
    <property type="match status" value="1"/>
</dbReference>
<dbReference type="PRINTS" id="PR00421">
    <property type="entry name" value="THIOREDOXIN"/>
</dbReference>
<feature type="domain" description="Thioredoxin" evidence="6">
    <location>
        <begin position="1"/>
        <end position="105"/>
    </location>
</feature>
<organism evidence="7 8">
    <name type="scientific">Eptatretus burgeri</name>
    <name type="common">Inshore hagfish</name>
    <dbReference type="NCBI Taxonomy" id="7764"/>
    <lineage>
        <taxon>Eukaryota</taxon>
        <taxon>Metazoa</taxon>
        <taxon>Chordata</taxon>
        <taxon>Craniata</taxon>
        <taxon>Vertebrata</taxon>
        <taxon>Cyclostomata</taxon>
        <taxon>Myxini</taxon>
        <taxon>Myxiniformes</taxon>
        <taxon>Myxinidae</taxon>
        <taxon>Eptatretinae</taxon>
        <taxon>Eptatretus</taxon>
    </lineage>
</organism>
<dbReference type="AlphaFoldDB" id="A0A8C4WYA2"/>
<dbReference type="PROSITE" id="PS00194">
    <property type="entry name" value="THIOREDOXIN_1"/>
    <property type="match status" value="1"/>
</dbReference>
<sequence length="105" mass="12055">MMEVITNKAQFDKLLAESGGKLVVLKFTAKWCGPCNMIQPFYEELALLHRNIIFCVVDVDVVQDVVQQCEVFSMPTFVFFRNQTVVNRFSGANKGKLKEHVERLK</sequence>
<proteinExistence type="inferred from homology"/>
<dbReference type="InterPro" id="IPR017937">
    <property type="entry name" value="Thioredoxin_CS"/>
</dbReference>
<keyword evidence="2 5" id="KW-1015">Disulfide bond</keyword>
<dbReference type="Ensembl" id="ENSEBUT00000020285.1">
    <property type="protein sequence ID" value="ENSEBUP00000019709.1"/>
    <property type="gene ID" value="ENSEBUG00000012247.1"/>
</dbReference>
<dbReference type="GO" id="GO:0015035">
    <property type="term" value="F:protein-disulfide reductase activity"/>
    <property type="evidence" value="ECO:0007669"/>
    <property type="project" value="InterPro"/>
</dbReference>
<feature type="disulfide bond" description="Redox-active" evidence="5">
    <location>
        <begin position="32"/>
        <end position="35"/>
    </location>
</feature>
<protein>
    <recommendedName>
        <fullName evidence="4">Thioredoxin</fullName>
    </recommendedName>
</protein>
<dbReference type="Pfam" id="PF00085">
    <property type="entry name" value="Thioredoxin"/>
    <property type="match status" value="1"/>
</dbReference>
<dbReference type="PROSITE" id="PS51352">
    <property type="entry name" value="THIOREDOXIN_2"/>
    <property type="match status" value="1"/>
</dbReference>
<dbReference type="InterPro" id="IPR013766">
    <property type="entry name" value="Thioredoxin_domain"/>
</dbReference>
<name>A0A8C4WYA2_EPTBU</name>
<evidence type="ECO:0000259" key="6">
    <source>
        <dbReference type="PROSITE" id="PS51352"/>
    </source>
</evidence>
<evidence type="ECO:0000313" key="8">
    <source>
        <dbReference type="Proteomes" id="UP000694388"/>
    </source>
</evidence>
<dbReference type="Proteomes" id="UP000694388">
    <property type="component" value="Unplaced"/>
</dbReference>
<dbReference type="InterPro" id="IPR036249">
    <property type="entry name" value="Thioredoxin-like_sf"/>
</dbReference>
<evidence type="ECO:0000256" key="5">
    <source>
        <dbReference type="PIRSR" id="PIRSR000077-4"/>
    </source>
</evidence>
<dbReference type="Gene3D" id="3.40.30.10">
    <property type="entry name" value="Glutaredoxin"/>
    <property type="match status" value="1"/>
</dbReference>